<evidence type="ECO:0000256" key="1">
    <source>
        <dbReference type="SAM" id="MobiDB-lite"/>
    </source>
</evidence>
<dbReference type="Gene3D" id="3.30.1870.10">
    <property type="entry name" value="EreA-like, domain 2"/>
    <property type="match status" value="1"/>
</dbReference>
<feature type="region of interest" description="Disordered" evidence="1">
    <location>
        <begin position="44"/>
        <end position="70"/>
    </location>
</feature>
<dbReference type="Gene3D" id="3.40.1660.10">
    <property type="entry name" value="EreA-like (biosynthetic domain)"/>
    <property type="match status" value="1"/>
</dbReference>
<evidence type="ECO:0008006" key="4">
    <source>
        <dbReference type="Google" id="ProtNLM"/>
    </source>
</evidence>
<feature type="compositionally biased region" description="Acidic residues" evidence="1">
    <location>
        <begin position="44"/>
        <end position="62"/>
    </location>
</feature>
<dbReference type="InterPro" id="IPR007815">
    <property type="entry name" value="Emycin_Estase"/>
</dbReference>
<keyword evidence="3" id="KW-1185">Reference proteome</keyword>
<dbReference type="eggNOG" id="COG2312">
    <property type="taxonomic scope" value="Bacteria"/>
</dbReference>
<dbReference type="PANTHER" id="PTHR31299:SF0">
    <property type="entry name" value="ESTERASE, PUTATIVE (AFU_ORTHOLOGUE AFUA_1G05850)-RELATED"/>
    <property type="match status" value="1"/>
</dbReference>
<dbReference type="AlphaFoldDB" id="A6GKH2"/>
<dbReference type="InterPro" id="IPR052036">
    <property type="entry name" value="Hydrolase/PRTase-associated"/>
</dbReference>
<dbReference type="EMBL" id="ABCS01000196">
    <property type="protein sequence ID" value="EDM73636.1"/>
    <property type="molecule type" value="Genomic_DNA"/>
</dbReference>
<evidence type="ECO:0000313" key="3">
    <source>
        <dbReference type="Proteomes" id="UP000005801"/>
    </source>
</evidence>
<protein>
    <recommendedName>
        <fullName evidence="4">Erythromycin esterase</fullName>
    </recommendedName>
</protein>
<accession>A6GKH2</accession>
<dbReference type="GO" id="GO:0046677">
    <property type="term" value="P:response to antibiotic"/>
    <property type="evidence" value="ECO:0007669"/>
    <property type="project" value="InterPro"/>
</dbReference>
<dbReference type="SUPFAM" id="SSF159501">
    <property type="entry name" value="EreA/ChaN-like"/>
    <property type="match status" value="1"/>
</dbReference>
<dbReference type="PANTHER" id="PTHR31299">
    <property type="entry name" value="ESTERASE, PUTATIVE (AFU_ORTHOLOGUE AFUA_1G05850)-RELATED"/>
    <property type="match status" value="1"/>
</dbReference>
<reference evidence="2 3" key="1">
    <citation type="submission" date="2007-06" db="EMBL/GenBank/DDBJ databases">
        <authorList>
            <person name="Shimkets L."/>
            <person name="Ferriera S."/>
            <person name="Johnson J."/>
            <person name="Kravitz S."/>
            <person name="Beeson K."/>
            <person name="Sutton G."/>
            <person name="Rogers Y.-H."/>
            <person name="Friedman R."/>
            <person name="Frazier M."/>
            <person name="Venter J.C."/>
        </authorList>
    </citation>
    <scope>NUCLEOTIDE SEQUENCE [LARGE SCALE GENOMIC DNA]</scope>
    <source>
        <strain evidence="2 3">SIR-1</strain>
    </source>
</reference>
<name>A6GKH2_9BACT</name>
<dbReference type="CDD" id="cd14728">
    <property type="entry name" value="Ere-like"/>
    <property type="match status" value="1"/>
</dbReference>
<dbReference type="STRING" id="391625.PPSIR1_40924"/>
<gene>
    <name evidence="2" type="ORF">PPSIR1_40924</name>
</gene>
<proteinExistence type="predicted"/>
<dbReference type="Pfam" id="PF05139">
    <property type="entry name" value="Erythro_esteras"/>
    <property type="match status" value="1"/>
</dbReference>
<organism evidence="2 3">
    <name type="scientific">Plesiocystis pacifica SIR-1</name>
    <dbReference type="NCBI Taxonomy" id="391625"/>
    <lineage>
        <taxon>Bacteria</taxon>
        <taxon>Pseudomonadati</taxon>
        <taxon>Myxococcota</taxon>
        <taxon>Polyangia</taxon>
        <taxon>Nannocystales</taxon>
        <taxon>Nannocystaceae</taxon>
        <taxon>Plesiocystis</taxon>
    </lineage>
</organism>
<comment type="caution">
    <text evidence="2">The sequence shown here is derived from an EMBL/GenBank/DDBJ whole genome shotgun (WGS) entry which is preliminary data.</text>
</comment>
<dbReference type="Gene3D" id="1.20.1440.30">
    <property type="entry name" value="Biosynthetic Protein domain"/>
    <property type="match status" value="1"/>
</dbReference>
<sequence length="461" mass="49898">MGWASMSVRALSLGSTAPRFAQLSGSLVSLCLCLAMGCVDDGELDEGSEEAETGESGDEDGDPLGLGECPELSTGDPAALPVAGWEDLQDPDLACALRALDALVAERSIVCLGENGHGVADSNLWHALVIRYLVHAHGARVVATESLRATTAPWNDYVQGGDPSLLEAGFEGLLNSLANTEENAAFVESMRTIGEELPEGETLKLTGYDVAVQPILARAAILEFLLDAAPELHDTWAEQLPTGKEGDEVVIDWLAAGDFADELLALLEDNAADYIAATDEQRQADAMVDAADLADGYRFLHWYRQDNFNVGNATYREPGMIRNVERMRAELPEDELLILVSHNRHCAREWIIGTDEQGQDSPALGNHLDKVFGEDYLLIAQAYEQGSYTRRTDGVFETVAFSANPTYLESVIGGATEEGVLLIDDLPGGIWEMWSQSPLDVSANFDALLWIRDVVGTTIRE</sequence>
<dbReference type="Proteomes" id="UP000005801">
    <property type="component" value="Unassembled WGS sequence"/>
</dbReference>
<evidence type="ECO:0000313" key="2">
    <source>
        <dbReference type="EMBL" id="EDM73636.1"/>
    </source>
</evidence>